<dbReference type="InterPro" id="IPR002110">
    <property type="entry name" value="Ankyrin_rpt"/>
</dbReference>
<evidence type="ECO:0000313" key="5">
    <source>
        <dbReference type="Proteomes" id="UP000694396"/>
    </source>
</evidence>
<accession>A0A8C3P0P8</accession>
<name>A0A8C3P0P8_9PASS</name>
<dbReference type="GO" id="GO:0003682">
    <property type="term" value="F:chromatin binding"/>
    <property type="evidence" value="ECO:0007669"/>
    <property type="project" value="TreeGrafter"/>
</dbReference>
<evidence type="ECO:0000256" key="3">
    <source>
        <dbReference type="PROSITE-ProRule" id="PRU00023"/>
    </source>
</evidence>
<organism evidence="4 5">
    <name type="scientific">Cyanoderma ruficeps</name>
    <name type="common">rufous-capped babbler</name>
    <dbReference type="NCBI Taxonomy" id="181631"/>
    <lineage>
        <taxon>Eukaryota</taxon>
        <taxon>Metazoa</taxon>
        <taxon>Chordata</taxon>
        <taxon>Craniata</taxon>
        <taxon>Vertebrata</taxon>
        <taxon>Euteleostomi</taxon>
        <taxon>Archelosauria</taxon>
        <taxon>Archosauria</taxon>
        <taxon>Dinosauria</taxon>
        <taxon>Saurischia</taxon>
        <taxon>Theropoda</taxon>
        <taxon>Coelurosauria</taxon>
        <taxon>Aves</taxon>
        <taxon>Neognathae</taxon>
        <taxon>Neoaves</taxon>
        <taxon>Telluraves</taxon>
        <taxon>Australaves</taxon>
        <taxon>Passeriformes</taxon>
        <taxon>Sylvioidea</taxon>
        <taxon>Timaliidae</taxon>
        <taxon>Cyanoderma</taxon>
    </lineage>
</organism>
<dbReference type="InterPro" id="IPR036770">
    <property type="entry name" value="Ankyrin_rpt-contain_sf"/>
</dbReference>
<keyword evidence="1" id="KW-0677">Repeat</keyword>
<dbReference type="GO" id="GO:0005634">
    <property type="term" value="C:nucleus"/>
    <property type="evidence" value="ECO:0007669"/>
    <property type="project" value="TreeGrafter"/>
</dbReference>
<dbReference type="InterPro" id="IPR050889">
    <property type="entry name" value="Dendritic_Spine_Reg/Scaffold"/>
</dbReference>
<evidence type="ECO:0000313" key="4">
    <source>
        <dbReference type="Ensembl" id="ENSCRFP00000005751.1"/>
    </source>
</evidence>
<dbReference type="SMART" id="SM00248">
    <property type="entry name" value="ANK"/>
    <property type="match status" value="2"/>
</dbReference>
<dbReference type="Gene3D" id="1.25.40.20">
    <property type="entry name" value="Ankyrin repeat-containing domain"/>
    <property type="match status" value="1"/>
</dbReference>
<keyword evidence="5" id="KW-1185">Reference proteome</keyword>
<dbReference type="GO" id="GO:0000792">
    <property type="term" value="C:heterochromatin"/>
    <property type="evidence" value="ECO:0007669"/>
    <property type="project" value="TreeGrafter"/>
</dbReference>
<evidence type="ECO:0000256" key="1">
    <source>
        <dbReference type="ARBA" id="ARBA00022737"/>
    </source>
</evidence>
<evidence type="ECO:0000256" key="2">
    <source>
        <dbReference type="ARBA" id="ARBA00023043"/>
    </source>
</evidence>
<reference evidence="4" key="2">
    <citation type="submission" date="2025-09" db="UniProtKB">
        <authorList>
            <consortium name="Ensembl"/>
        </authorList>
    </citation>
    <scope>IDENTIFICATION</scope>
</reference>
<reference evidence="4" key="1">
    <citation type="submission" date="2025-08" db="UniProtKB">
        <authorList>
            <consortium name="Ensembl"/>
        </authorList>
    </citation>
    <scope>IDENTIFICATION</scope>
</reference>
<dbReference type="Pfam" id="PF12796">
    <property type="entry name" value="Ank_2"/>
    <property type="match status" value="1"/>
</dbReference>
<dbReference type="AlphaFoldDB" id="A0A8C3P0P8"/>
<feature type="repeat" description="ANK" evidence="3">
    <location>
        <begin position="1"/>
        <end position="31"/>
    </location>
</feature>
<proteinExistence type="predicted"/>
<dbReference type="PANTHER" id="PTHR24166:SF47">
    <property type="entry name" value="M-PHASE PHOSPHOPROTEIN 8"/>
    <property type="match status" value="1"/>
</dbReference>
<dbReference type="Proteomes" id="UP000694396">
    <property type="component" value="Unplaced"/>
</dbReference>
<dbReference type="PROSITE" id="PS50088">
    <property type="entry name" value="ANK_REPEAT"/>
    <property type="match status" value="2"/>
</dbReference>
<dbReference type="SUPFAM" id="SSF48403">
    <property type="entry name" value="Ankyrin repeat"/>
    <property type="match status" value="1"/>
</dbReference>
<keyword evidence="2 3" id="KW-0040">ANK repeat</keyword>
<protein>
    <submittedName>
        <fullName evidence="4">M-phase phosphoprotein 8</fullName>
    </submittedName>
</protein>
<dbReference type="Ensembl" id="ENSCRFT00000005969.1">
    <property type="protein sequence ID" value="ENSCRFP00000005751.1"/>
    <property type="gene ID" value="ENSCRFG00000004249.1"/>
</dbReference>
<dbReference type="PANTHER" id="PTHR24166">
    <property type="entry name" value="ROLLING PEBBLES, ISOFORM B"/>
    <property type="match status" value="1"/>
</dbReference>
<dbReference type="PROSITE" id="PS50297">
    <property type="entry name" value="ANK_REP_REGION"/>
    <property type="match status" value="2"/>
</dbReference>
<sequence>MTLVMLAAAGGHDDLLRVLIRKGAKVNCRQKNGTTALIHAAEKNFLTTVAILLEAGAYVNMQQSSGETALMKVNSVFILTWFNRNTSASLVWSFRLSKVAENTIRDYFEARLVLLEPVFPLACHRLCEGPDFSLDFNYKPPQNMPEGSGILLFIFHANFIGKEVTARLCGPCSVQAVVLNDKFQLPVFLDSHFIYSFSPTAGLNKLFIRLAEAPTAKVKLLIGAYRVKLQ</sequence>
<feature type="repeat" description="ANK" evidence="3">
    <location>
        <begin position="32"/>
        <end position="64"/>
    </location>
</feature>